<comment type="caution">
    <text evidence="1">The sequence shown here is derived from an EMBL/GenBank/DDBJ whole genome shotgun (WGS) entry which is preliminary data.</text>
</comment>
<name>A0AAV9G678_9PEZI</name>
<dbReference type="Proteomes" id="UP001321760">
    <property type="component" value="Unassembled WGS sequence"/>
</dbReference>
<gene>
    <name evidence="1" type="ORF">QBC34DRAFT_386401</name>
</gene>
<evidence type="ECO:0000313" key="1">
    <source>
        <dbReference type="EMBL" id="KAK4443322.1"/>
    </source>
</evidence>
<reference evidence="1" key="1">
    <citation type="journal article" date="2023" name="Mol. Phylogenet. Evol.">
        <title>Genome-scale phylogeny and comparative genomics of the fungal order Sordariales.</title>
        <authorList>
            <person name="Hensen N."/>
            <person name="Bonometti L."/>
            <person name="Westerberg I."/>
            <person name="Brannstrom I.O."/>
            <person name="Guillou S."/>
            <person name="Cros-Aarteil S."/>
            <person name="Calhoun S."/>
            <person name="Haridas S."/>
            <person name="Kuo A."/>
            <person name="Mondo S."/>
            <person name="Pangilinan J."/>
            <person name="Riley R."/>
            <person name="LaButti K."/>
            <person name="Andreopoulos B."/>
            <person name="Lipzen A."/>
            <person name="Chen C."/>
            <person name="Yan M."/>
            <person name="Daum C."/>
            <person name="Ng V."/>
            <person name="Clum A."/>
            <person name="Steindorff A."/>
            <person name="Ohm R.A."/>
            <person name="Martin F."/>
            <person name="Silar P."/>
            <person name="Natvig D.O."/>
            <person name="Lalanne C."/>
            <person name="Gautier V."/>
            <person name="Ament-Velasquez S.L."/>
            <person name="Kruys A."/>
            <person name="Hutchinson M.I."/>
            <person name="Powell A.J."/>
            <person name="Barry K."/>
            <person name="Miller A.N."/>
            <person name="Grigoriev I.V."/>
            <person name="Debuchy R."/>
            <person name="Gladieux P."/>
            <person name="Hiltunen Thoren M."/>
            <person name="Johannesson H."/>
        </authorList>
    </citation>
    <scope>NUCLEOTIDE SEQUENCE</scope>
    <source>
        <strain evidence="1">PSN243</strain>
    </source>
</reference>
<proteinExistence type="predicted"/>
<protein>
    <submittedName>
        <fullName evidence="1">Uncharacterized protein</fullName>
    </submittedName>
</protein>
<sequence>MWDIIFPEKPRPFSPYLDAVLTTDLWNFREYWHNHAQDSLDEVLRLLDSNRVSDSEIPEEERHQNERRILIMGMDMMAEIFDFTTAPRQPEGQSPFHEILKPLEEVGMMSADALFGAADMPDVEEPYGNLELDFDFPDGIFDGPG</sequence>
<dbReference type="EMBL" id="MU865995">
    <property type="protein sequence ID" value="KAK4443322.1"/>
    <property type="molecule type" value="Genomic_DNA"/>
</dbReference>
<accession>A0AAV9G678</accession>
<evidence type="ECO:0000313" key="2">
    <source>
        <dbReference type="Proteomes" id="UP001321760"/>
    </source>
</evidence>
<keyword evidence="2" id="KW-1185">Reference proteome</keyword>
<organism evidence="1 2">
    <name type="scientific">Podospora aff. communis PSN243</name>
    <dbReference type="NCBI Taxonomy" id="3040156"/>
    <lineage>
        <taxon>Eukaryota</taxon>
        <taxon>Fungi</taxon>
        <taxon>Dikarya</taxon>
        <taxon>Ascomycota</taxon>
        <taxon>Pezizomycotina</taxon>
        <taxon>Sordariomycetes</taxon>
        <taxon>Sordariomycetidae</taxon>
        <taxon>Sordariales</taxon>
        <taxon>Podosporaceae</taxon>
        <taxon>Podospora</taxon>
    </lineage>
</organism>
<dbReference type="AlphaFoldDB" id="A0AAV9G678"/>
<reference evidence="1" key="2">
    <citation type="submission" date="2023-05" db="EMBL/GenBank/DDBJ databases">
        <authorList>
            <consortium name="Lawrence Berkeley National Laboratory"/>
            <person name="Steindorff A."/>
            <person name="Hensen N."/>
            <person name="Bonometti L."/>
            <person name="Westerberg I."/>
            <person name="Brannstrom I.O."/>
            <person name="Guillou S."/>
            <person name="Cros-Aarteil S."/>
            <person name="Calhoun S."/>
            <person name="Haridas S."/>
            <person name="Kuo A."/>
            <person name="Mondo S."/>
            <person name="Pangilinan J."/>
            <person name="Riley R."/>
            <person name="Labutti K."/>
            <person name="Andreopoulos B."/>
            <person name="Lipzen A."/>
            <person name="Chen C."/>
            <person name="Yanf M."/>
            <person name="Daum C."/>
            <person name="Ng V."/>
            <person name="Clum A."/>
            <person name="Ohm R."/>
            <person name="Martin F."/>
            <person name="Silar P."/>
            <person name="Natvig D."/>
            <person name="Lalanne C."/>
            <person name="Gautier V."/>
            <person name="Ament-Velasquez S.L."/>
            <person name="Kruys A."/>
            <person name="Hutchinson M.I."/>
            <person name="Powell A.J."/>
            <person name="Barry K."/>
            <person name="Miller A.N."/>
            <person name="Grigoriev I.V."/>
            <person name="Debuchy R."/>
            <person name="Gladieux P."/>
            <person name="Thoren M.H."/>
            <person name="Johannesson H."/>
        </authorList>
    </citation>
    <scope>NUCLEOTIDE SEQUENCE</scope>
    <source>
        <strain evidence="1">PSN243</strain>
    </source>
</reference>